<dbReference type="STRING" id="1291052.FC18_GL000360"/>
<evidence type="ECO:0000313" key="2">
    <source>
        <dbReference type="Proteomes" id="UP000051679"/>
    </source>
</evidence>
<protein>
    <submittedName>
        <fullName evidence="1">Uncharacterized protein</fullName>
    </submittedName>
</protein>
<dbReference type="AlphaFoldDB" id="A0A0R1ZHW9"/>
<dbReference type="PATRIC" id="fig|1291052.5.peg.371"/>
<dbReference type="RefSeq" id="WP_054676833.1">
    <property type="nucleotide sequence ID" value="NZ_AYYO01000055.1"/>
</dbReference>
<comment type="caution">
    <text evidence="1">The sequence shown here is derived from an EMBL/GenBank/DDBJ whole genome shotgun (WGS) entry which is preliminary data.</text>
</comment>
<organism evidence="1 2">
    <name type="scientific">Lacticaseibacillus sharpeae JCM 1186 = DSM 20505</name>
    <dbReference type="NCBI Taxonomy" id="1291052"/>
    <lineage>
        <taxon>Bacteria</taxon>
        <taxon>Bacillati</taxon>
        <taxon>Bacillota</taxon>
        <taxon>Bacilli</taxon>
        <taxon>Lactobacillales</taxon>
        <taxon>Lactobacillaceae</taxon>
        <taxon>Lacticaseibacillus</taxon>
    </lineage>
</organism>
<reference evidence="1 2" key="1">
    <citation type="journal article" date="2015" name="Genome Announc.">
        <title>Expanding the biotechnology potential of lactobacilli through comparative genomics of 213 strains and associated genera.</title>
        <authorList>
            <person name="Sun Z."/>
            <person name="Harris H.M."/>
            <person name="McCann A."/>
            <person name="Guo C."/>
            <person name="Argimon S."/>
            <person name="Zhang W."/>
            <person name="Yang X."/>
            <person name="Jeffery I.B."/>
            <person name="Cooney J.C."/>
            <person name="Kagawa T.F."/>
            <person name="Liu W."/>
            <person name="Song Y."/>
            <person name="Salvetti E."/>
            <person name="Wrobel A."/>
            <person name="Rasinkangas P."/>
            <person name="Parkhill J."/>
            <person name="Rea M.C."/>
            <person name="O'Sullivan O."/>
            <person name="Ritari J."/>
            <person name="Douillard F.P."/>
            <person name="Paul Ross R."/>
            <person name="Yang R."/>
            <person name="Briner A.E."/>
            <person name="Felis G.E."/>
            <person name="de Vos W.M."/>
            <person name="Barrangou R."/>
            <person name="Klaenhammer T.R."/>
            <person name="Caufield P.W."/>
            <person name="Cui Y."/>
            <person name="Zhang H."/>
            <person name="O'Toole P.W."/>
        </authorList>
    </citation>
    <scope>NUCLEOTIDE SEQUENCE [LARGE SCALE GENOMIC DNA]</scope>
    <source>
        <strain evidence="1 2">DSM 20505</strain>
    </source>
</reference>
<dbReference type="EMBL" id="AYYO01000055">
    <property type="protein sequence ID" value="KRM54552.1"/>
    <property type="molecule type" value="Genomic_DNA"/>
</dbReference>
<sequence length="107" mass="11792">MNVFTALQFLQVDHAPLNHTNVIITDAEGKPDAILSELLDDVLGKIAIFGNLAAASSAEGVIDQLRMFTPLRDEVLDEYQKILEQDIAGINFAAKKQVVELIYQPLI</sequence>
<gene>
    <name evidence="1" type="ORF">FC18_GL000360</name>
</gene>
<proteinExistence type="predicted"/>
<accession>A0A0R1ZHW9</accession>
<keyword evidence="2" id="KW-1185">Reference proteome</keyword>
<dbReference type="Proteomes" id="UP000051679">
    <property type="component" value="Unassembled WGS sequence"/>
</dbReference>
<dbReference type="OrthoDB" id="2304331at2"/>
<evidence type="ECO:0000313" key="1">
    <source>
        <dbReference type="EMBL" id="KRM54552.1"/>
    </source>
</evidence>
<name>A0A0R1ZHW9_9LACO</name>